<keyword evidence="3" id="KW-1185">Reference proteome</keyword>
<feature type="non-terminal residue" evidence="2">
    <location>
        <position position="96"/>
    </location>
</feature>
<dbReference type="Proteomes" id="UP000322245">
    <property type="component" value="Unassembled WGS sequence"/>
</dbReference>
<reference evidence="2 3" key="1">
    <citation type="submission" date="2017-05" db="EMBL/GenBank/DDBJ databases">
        <title>The Genome Sequence of Tsuchiyaea wingfieldii DSM 27421.</title>
        <authorList>
            <person name="Cuomo C."/>
            <person name="Passer A."/>
            <person name="Billmyre B."/>
            <person name="Heitman J."/>
        </authorList>
    </citation>
    <scope>NUCLEOTIDE SEQUENCE [LARGE SCALE GENOMIC DNA]</scope>
    <source>
        <strain evidence="2 3">DSM 27421</strain>
    </source>
</reference>
<sequence length="96" mass="10127">MSDNTQTALIALITSLQAKVAALTIKFEQQALSSSTAAAGVQPHTPPSPQSGKEKEEPLLDNKSTFSGLANMHTRPTPSPPPSGEAYTRDGYVPHL</sequence>
<gene>
    <name evidence="2" type="ORF">B9479_008304</name>
</gene>
<organism evidence="2 3">
    <name type="scientific">Cryptococcus floricola</name>
    <dbReference type="NCBI Taxonomy" id="2591691"/>
    <lineage>
        <taxon>Eukaryota</taxon>
        <taxon>Fungi</taxon>
        <taxon>Dikarya</taxon>
        <taxon>Basidiomycota</taxon>
        <taxon>Agaricomycotina</taxon>
        <taxon>Tremellomycetes</taxon>
        <taxon>Tremellales</taxon>
        <taxon>Cryptococcaceae</taxon>
        <taxon>Cryptococcus</taxon>
    </lineage>
</organism>
<name>A0A5D3ALP2_9TREE</name>
<evidence type="ECO:0000256" key="1">
    <source>
        <dbReference type="SAM" id="MobiDB-lite"/>
    </source>
</evidence>
<feature type="region of interest" description="Disordered" evidence="1">
    <location>
        <begin position="32"/>
        <end position="96"/>
    </location>
</feature>
<dbReference type="EMBL" id="NIDF01000400">
    <property type="protein sequence ID" value="TYJ51141.1"/>
    <property type="molecule type" value="Genomic_DNA"/>
</dbReference>
<dbReference type="AlphaFoldDB" id="A0A5D3ALP2"/>
<accession>A0A5D3ALP2</accession>
<comment type="caution">
    <text evidence="2">The sequence shown here is derived from an EMBL/GenBank/DDBJ whole genome shotgun (WGS) entry which is preliminary data.</text>
</comment>
<evidence type="ECO:0000313" key="3">
    <source>
        <dbReference type="Proteomes" id="UP000322245"/>
    </source>
</evidence>
<evidence type="ECO:0000313" key="2">
    <source>
        <dbReference type="EMBL" id="TYJ51141.1"/>
    </source>
</evidence>
<proteinExistence type="predicted"/>
<protein>
    <submittedName>
        <fullName evidence="2">Uncharacterized protein</fullName>
    </submittedName>
</protein>